<feature type="compositionally biased region" description="Basic residues" evidence="1">
    <location>
        <begin position="472"/>
        <end position="488"/>
    </location>
</feature>
<name>A0ABN9SG99_9DINO</name>
<comment type="caution">
    <text evidence="3">The sequence shown here is derived from an EMBL/GenBank/DDBJ whole genome shotgun (WGS) entry which is preliminary data.</text>
</comment>
<evidence type="ECO:0000313" key="3">
    <source>
        <dbReference type="EMBL" id="CAK0830355.1"/>
    </source>
</evidence>
<dbReference type="Proteomes" id="UP001189429">
    <property type="component" value="Unassembled WGS sequence"/>
</dbReference>
<proteinExistence type="predicted"/>
<keyword evidence="2" id="KW-1133">Transmembrane helix</keyword>
<keyword evidence="4" id="KW-1185">Reference proteome</keyword>
<evidence type="ECO:0000313" key="4">
    <source>
        <dbReference type="Proteomes" id="UP001189429"/>
    </source>
</evidence>
<feature type="compositionally biased region" description="Low complexity" evidence="1">
    <location>
        <begin position="407"/>
        <end position="424"/>
    </location>
</feature>
<gene>
    <name evidence="3" type="ORF">PCOR1329_LOCUS29017</name>
</gene>
<feature type="region of interest" description="Disordered" evidence="1">
    <location>
        <begin position="407"/>
        <end position="495"/>
    </location>
</feature>
<feature type="compositionally biased region" description="Low complexity" evidence="1">
    <location>
        <begin position="459"/>
        <end position="471"/>
    </location>
</feature>
<protein>
    <submittedName>
        <fullName evidence="3">Uncharacterized protein</fullName>
    </submittedName>
</protein>
<organism evidence="3 4">
    <name type="scientific">Prorocentrum cordatum</name>
    <dbReference type="NCBI Taxonomy" id="2364126"/>
    <lineage>
        <taxon>Eukaryota</taxon>
        <taxon>Sar</taxon>
        <taxon>Alveolata</taxon>
        <taxon>Dinophyceae</taxon>
        <taxon>Prorocentrales</taxon>
        <taxon>Prorocentraceae</taxon>
        <taxon>Prorocentrum</taxon>
    </lineage>
</organism>
<evidence type="ECO:0000256" key="2">
    <source>
        <dbReference type="SAM" id="Phobius"/>
    </source>
</evidence>
<dbReference type="EMBL" id="CAUYUJ010010835">
    <property type="protein sequence ID" value="CAK0830355.1"/>
    <property type="molecule type" value="Genomic_DNA"/>
</dbReference>
<feature type="transmembrane region" description="Helical" evidence="2">
    <location>
        <begin position="275"/>
        <end position="293"/>
    </location>
</feature>
<keyword evidence="2" id="KW-0812">Transmembrane</keyword>
<reference evidence="3" key="1">
    <citation type="submission" date="2023-10" db="EMBL/GenBank/DDBJ databases">
        <authorList>
            <person name="Chen Y."/>
            <person name="Shah S."/>
            <person name="Dougan E. K."/>
            <person name="Thang M."/>
            <person name="Chan C."/>
        </authorList>
    </citation>
    <scope>NUCLEOTIDE SEQUENCE [LARGE SCALE GENOMIC DNA]</scope>
</reference>
<sequence length="495" mass="53348">MWDAAVFIGCPQVGAPSSAVTAAALLLNAAMQVIFCPSCIIVNDSLTRPRIDESTVSDFKDWRTTVAHNLKYVDDLTFRSLARKVCSFEDTPMAAGPIQGLEAISEYQPSLGDREHRSDPPLGYWWPSRSVGEVMCLLSLVLWWLTVLKEIFSMVSLSEALRSVPTAVQTEISSTAGRLALVSMSRCRKATVVGVLLVRSFVCLVLAICGTLYLASTISLGDLLLNALALEVVLSLDELTFEVLAPRSIRLLISSMAPLAKPASPAWRGLDGRPVVASAAIAVGLSLVYGLILREQSQVLMDAREAICGGNLDFIASVDQNGMVVAFSGGSTGDHTDWYEYQAFRSLILNASELYADVHQGSSSKLAYAFTGSRFSLEGMAHQTLEELGEVFNPVCYDYSETLTSSFTLRTSSPPRSPSRSNTTAHSRRPGPPWGLSALARTSSRCAARSPRLASAPGSTARLPAAATTPPRRSRSPTRRRAAPRAARRPSGTFP</sequence>
<evidence type="ECO:0000256" key="1">
    <source>
        <dbReference type="SAM" id="MobiDB-lite"/>
    </source>
</evidence>
<keyword evidence="2" id="KW-0472">Membrane</keyword>
<feature type="transmembrane region" description="Helical" evidence="2">
    <location>
        <begin position="192"/>
        <end position="215"/>
    </location>
</feature>
<accession>A0ABN9SG99</accession>